<sequence length="39" mass="4492">MSIITTANQNLRVNLPKNQPHYSNNLQPFRGKLKLNTRA</sequence>
<protein>
    <recommendedName>
        <fullName evidence="4">Transposase</fullName>
    </recommendedName>
</protein>
<evidence type="ECO:0000313" key="2">
    <source>
        <dbReference type="EMBL" id="MBE0359052.1"/>
    </source>
</evidence>
<accession>A0ABR9DXS2</accession>
<dbReference type="Proteomes" id="UP000648482">
    <property type="component" value="Unassembled WGS sequence"/>
</dbReference>
<gene>
    <name evidence="2" type="ORF">PALI_a0246</name>
</gene>
<proteinExistence type="predicted"/>
<feature type="region of interest" description="Disordered" evidence="1">
    <location>
        <begin position="1"/>
        <end position="39"/>
    </location>
</feature>
<keyword evidence="3" id="KW-1185">Reference proteome</keyword>
<organism evidence="2 3">
    <name type="scientific">Pseudoalteromonas aliena SW19</name>
    <dbReference type="NCBI Taxonomy" id="1314866"/>
    <lineage>
        <taxon>Bacteria</taxon>
        <taxon>Pseudomonadati</taxon>
        <taxon>Pseudomonadota</taxon>
        <taxon>Gammaproteobacteria</taxon>
        <taxon>Alteromonadales</taxon>
        <taxon>Pseudoalteromonadaceae</taxon>
        <taxon>Pseudoalteromonas</taxon>
    </lineage>
</organism>
<evidence type="ECO:0000313" key="3">
    <source>
        <dbReference type="Proteomes" id="UP000648482"/>
    </source>
</evidence>
<evidence type="ECO:0008006" key="4">
    <source>
        <dbReference type="Google" id="ProtNLM"/>
    </source>
</evidence>
<dbReference type="EMBL" id="AQGU01000025">
    <property type="protein sequence ID" value="MBE0359052.1"/>
    <property type="molecule type" value="Genomic_DNA"/>
</dbReference>
<reference evidence="2 3" key="1">
    <citation type="submission" date="2015-06" db="EMBL/GenBank/DDBJ databases">
        <title>Genome sequence of Pseudoalteromonas aliena.</title>
        <authorList>
            <person name="Xie B.-B."/>
            <person name="Rong J.-C."/>
            <person name="Qin Q.-L."/>
            <person name="Zhang Y.-Z."/>
        </authorList>
    </citation>
    <scope>NUCLEOTIDE SEQUENCE [LARGE SCALE GENOMIC DNA]</scope>
    <source>
        <strain evidence="2 3">SW19</strain>
    </source>
</reference>
<evidence type="ECO:0000256" key="1">
    <source>
        <dbReference type="SAM" id="MobiDB-lite"/>
    </source>
</evidence>
<feature type="compositionally biased region" description="Polar residues" evidence="1">
    <location>
        <begin position="1"/>
        <end position="27"/>
    </location>
</feature>
<comment type="caution">
    <text evidence="2">The sequence shown here is derived from an EMBL/GenBank/DDBJ whole genome shotgun (WGS) entry which is preliminary data.</text>
</comment>
<name>A0ABR9DXS2_9GAMM</name>